<dbReference type="Proteomes" id="UP001141327">
    <property type="component" value="Unassembled WGS sequence"/>
</dbReference>
<keyword evidence="2" id="KW-1185">Reference proteome</keyword>
<dbReference type="EMBL" id="JAPMOS010000048">
    <property type="protein sequence ID" value="KAJ4457390.1"/>
    <property type="molecule type" value="Genomic_DNA"/>
</dbReference>
<gene>
    <name evidence="1" type="ORF">PAPYR_7206</name>
</gene>
<evidence type="ECO:0000313" key="2">
    <source>
        <dbReference type="Proteomes" id="UP001141327"/>
    </source>
</evidence>
<name>A0ABQ8UDN1_9EUKA</name>
<comment type="caution">
    <text evidence="1">The sequence shown here is derived from an EMBL/GenBank/DDBJ whole genome shotgun (WGS) entry which is preliminary data.</text>
</comment>
<reference evidence="1" key="1">
    <citation type="journal article" date="2022" name="bioRxiv">
        <title>Genomics of Preaxostyla Flagellates Illuminates Evolutionary Transitions and the Path Towards Mitochondrial Loss.</title>
        <authorList>
            <person name="Novak L.V.F."/>
            <person name="Treitli S.C."/>
            <person name="Pyrih J."/>
            <person name="Halakuc P."/>
            <person name="Pipaliya S.V."/>
            <person name="Vacek V."/>
            <person name="Brzon O."/>
            <person name="Soukal P."/>
            <person name="Eme L."/>
            <person name="Dacks J.B."/>
            <person name="Karnkowska A."/>
            <person name="Elias M."/>
            <person name="Hampl V."/>
        </authorList>
    </citation>
    <scope>NUCLEOTIDE SEQUENCE</scope>
    <source>
        <strain evidence="1">RCP-MX</strain>
    </source>
</reference>
<accession>A0ABQ8UDN1</accession>
<protein>
    <submittedName>
        <fullName evidence="1">Uncharacterized protein</fullName>
    </submittedName>
</protein>
<proteinExistence type="predicted"/>
<evidence type="ECO:0000313" key="1">
    <source>
        <dbReference type="EMBL" id="KAJ4457390.1"/>
    </source>
</evidence>
<organism evidence="1 2">
    <name type="scientific">Paratrimastix pyriformis</name>
    <dbReference type="NCBI Taxonomy" id="342808"/>
    <lineage>
        <taxon>Eukaryota</taxon>
        <taxon>Metamonada</taxon>
        <taxon>Preaxostyla</taxon>
        <taxon>Paratrimastigidae</taxon>
        <taxon>Paratrimastix</taxon>
    </lineage>
</organism>
<sequence length="164" mass="17920">MALSALPPPLCALRLPVPPPCMAHSPYCRHPAWPSPHCRPLHATTGPDLHCPLQPSLDSSSPALCYLRCWLRSQEATGLHSLRTAAPAWPSPLFPNTWSPHRPLSISGRMAASLPPPPGLLPRVEPVTLPLRTRRSSCWATVITAYFHGEKLAAGRLLSRENKT</sequence>